<dbReference type="InterPro" id="IPR051515">
    <property type="entry name" value="IRG"/>
</dbReference>
<dbReference type="GO" id="GO:0005525">
    <property type="term" value="F:GTP binding"/>
    <property type="evidence" value="ECO:0007669"/>
    <property type="project" value="UniProtKB-KW"/>
</dbReference>
<keyword evidence="4" id="KW-0342">GTP-binding</keyword>
<dbReference type="GO" id="GO:0016787">
    <property type="term" value="F:hydrolase activity"/>
    <property type="evidence" value="ECO:0007669"/>
    <property type="project" value="UniProtKB-KW"/>
</dbReference>
<dbReference type="InterPro" id="IPR027417">
    <property type="entry name" value="P-loop_NTPase"/>
</dbReference>
<dbReference type="GO" id="GO:0016020">
    <property type="term" value="C:membrane"/>
    <property type="evidence" value="ECO:0007669"/>
    <property type="project" value="InterPro"/>
</dbReference>
<accession>A0A8B6DXD8</accession>
<evidence type="ECO:0000256" key="2">
    <source>
        <dbReference type="ARBA" id="ARBA00022741"/>
    </source>
</evidence>
<dbReference type="Proteomes" id="UP000596742">
    <property type="component" value="Unassembled WGS sequence"/>
</dbReference>
<dbReference type="Gene3D" id="3.40.50.300">
    <property type="entry name" value="P-loop containing nucleotide triphosphate hydrolases"/>
    <property type="match status" value="1"/>
</dbReference>
<dbReference type="EMBL" id="UYJE01004157">
    <property type="protein sequence ID" value="VDI25496.1"/>
    <property type="molecule type" value="Genomic_DNA"/>
</dbReference>
<sequence>MFQHSPINYYNEDLFITYNGKTSKTYDIDEITKLFHLNERREEFRALCKEYTEKWKEKPVKFCITGASCTGKSSFINAITGFKKHEKGFAETSPYGYTTKDAKCYVHPKNPKFELWDLPGVGTVNFKSDNFVTNMGLANYDYFLIFFDVILEQDIQLAKKLKSLDKPLCFVRSKLDLVTQNEMHIDILYRKVLEDLEKYGMGYVDVFVISSKNTAFGHFELLMNHMQQNLSVGQNAAVINSLSSKSEPVIRKKYEILTRRLGTIYIASMYFKHDLRYTTYTKQIRSDIILTNLTDEVKEYIDTFELTKQTIDKLHVKERSAFKMNDILCKTDEQIKTFIKTRLQSQNVRMIEEGCSFLSLPGQMQSFLFNSEKLLRDILVLLQQDALQVLKRLMTNPAV</sequence>
<dbReference type="PANTHER" id="PTHR32341">
    <property type="entry name" value="INTERFERON-INDUCIBLE GTPASE"/>
    <property type="match status" value="1"/>
</dbReference>
<keyword evidence="7" id="KW-1185">Reference proteome</keyword>
<comment type="similarity">
    <text evidence="1">Belongs to the TRAFAC class dynamin-like GTPase superfamily. IRG family.</text>
</comment>
<evidence type="ECO:0000313" key="7">
    <source>
        <dbReference type="Proteomes" id="UP000596742"/>
    </source>
</evidence>
<evidence type="ECO:0000259" key="5">
    <source>
        <dbReference type="PROSITE" id="PS51716"/>
    </source>
</evidence>
<dbReference type="InterPro" id="IPR030385">
    <property type="entry name" value="G_IRG_dom"/>
</dbReference>
<comment type="caution">
    <text evidence="6">The sequence shown here is derived from an EMBL/GenBank/DDBJ whole genome shotgun (WGS) entry which is preliminary data.</text>
</comment>
<keyword evidence="2" id="KW-0547">Nucleotide-binding</keyword>
<organism evidence="6 7">
    <name type="scientific">Mytilus galloprovincialis</name>
    <name type="common">Mediterranean mussel</name>
    <dbReference type="NCBI Taxonomy" id="29158"/>
    <lineage>
        <taxon>Eukaryota</taxon>
        <taxon>Metazoa</taxon>
        <taxon>Spiralia</taxon>
        <taxon>Lophotrochozoa</taxon>
        <taxon>Mollusca</taxon>
        <taxon>Bivalvia</taxon>
        <taxon>Autobranchia</taxon>
        <taxon>Pteriomorphia</taxon>
        <taxon>Mytilida</taxon>
        <taxon>Mytiloidea</taxon>
        <taxon>Mytilidae</taxon>
        <taxon>Mytilinae</taxon>
        <taxon>Mytilus</taxon>
    </lineage>
</organism>
<dbReference type="InterPro" id="IPR007743">
    <property type="entry name" value="Immunity-related_GTPase-like"/>
</dbReference>
<feature type="domain" description="IRG-type G" evidence="5">
    <location>
        <begin position="58"/>
        <end position="229"/>
    </location>
</feature>
<proteinExistence type="inferred from homology"/>
<dbReference type="SUPFAM" id="SSF52540">
    <property type="entry name" value="P-loop containing nucleoside triphosphate hydrolases"/>
    <property type="match status" value="1"/>
</dbReference>
<gene>
    <name evidence="6" type="ORF">MGAL_10B005953</name>
</gene>
<evidence type="ECO:0000256" key="4">
    <source>
        <dbReference type="ARBA" id="ARBA00023134"/>
    </source>
</evidence>
<dbReference type="OrthoDB" id="422720at2759"/>
<dbReference type="PROSITE" id="PS51716">
    <property type="entry name" value="G_IRG"/>
    <property type="match status" value="1"/>
</dbReference>
<reference evidence="6" key="1">
    <citation type="submission" date="2018-11" db="EMBL/GenBank/DDBJ databases">
        <authorList>
            <person name="Alioto T."/>
            <person name="Alioto T."/>
        </authorList>
    </citation>
    <scope>NUCLEOTIDE SEQUENCE</scope>
</reference>
<dbReference type="PANTHER" id="PTHR32341:SF10">
    <property type="entry name" value="INTERFERON-INDUCIBLE GTPASE 5"/>
    <property type="match status" value="1"/>
</dbReference>
<evidence type="ECO:0000256" key="1">
    <source>
        <dbReference type="ARBA" id="ARBA00005429"/>
    </source>
</evidence>
<evidence type="ECO:0000313" key="6">
    <source>
        <dbReference type="EMBL" id="VDI25496.1"/>
    </source>
</evidence>
<name>A0A8B6DXD8_MYTGA</name>
<protein>
    <recommendedName>
        <fullName evidence="5">IRG-type G domain-containing protein</fullName>
    </recommendedName>
</protein>
<dbReference type="Pfam" id="PF05049">
    <property type="entry name" value="IIGP"/>
    <property type="match status" value="1"/>
</dbReference>
<evidence type="ECO:0000256" key="3">
    <source>
        <dbReference type="ARBA" id="ARBA00022801"/>
    </source>
</evidence>
<dbReference type="AlphaFoldDB" id="A0A8B6DXD8"/>
<keyword evidence="3" id="KW-0378">Hydrolase</keyword>